<evidence type="ECO:0000256" key="9">
    <source>
        <dbReference type="ARBA" id="ARBA00022723"/>
    </source>
</evidence>
<keyword evidence="11" id="KW-0408">Iron</keyword>
<dbReference type="SUPFAM" id="SSF55856">
    <property type="entry name" value="Cytochrome b5-like heme/steroid binding domain"/>
    <property type="match status" value="1"/>
</dbReference>
<dbReference type="Gene3D" id="3.90.420.10">
    <property type="entry name" value="Oxidoreductase, molybdopterin-binding domain"/>
    <property type="match status" value="1"/>
</dbReference>
<evidence type="ECO:0000259" key="13">
    <source>
        <dbReference type="PROSITE" id="PS50255"/>
    </source>
</evidence>
<accession>A0A7R9E6K7</accession>
<dbReference type="Pfam" id="PF00173">
    <property type="entry name" value="Cyt-b5"/>
    <property type="match status" value="1"/>
</dbReference>
<dbReference type="GO" id="GO:0030151">
    <property type="term" value="F:molybdenum ion binding"/>
    <property type="evidence" value="ECO:0007669"/>
    <property type="project" value="InterPro"/>
</dbReference>
<dbReference type="UniPathway" id="UPA00096"/>
<dbReference type="Gene3D" id="3.10.120.10">
    <property type="entry name" value="Cytochrome b5-like heme/steroid binding domain"/>
    <property type="match status" value="1"/>
</dbReference>
<dbReference type="PROSITE" id="PS50255">
    <property type="entry name" value="CYTOCHROME_B5_2"/>
    <property type="match status" value="1"/>
</dbReference>
<gene>
    <name evidence="14" type="ORF">TMSB3V08_LOCUS4056</name>
</gene>
<keyword evidence="12" id="KW-0496">Mitochondrion</keyword>
<dbReference type="PROSITE" id="PS51257">
    <property type="entry name" value="PROKAR_LIPOPROTEIN"/>
    <property type="match status" value="1"/>
</dbReference>
<evidence type="ECO:0000256" key="6">
    <source>
        <dbReference type="ARBA" id="ARBA00012505"/>
    </source>
</evidence>
<dbReference type="FunFam" id="3.90.420.10:FF:000002">
    <property type="entry name" value="sulfite oxidase, mitochondrial"/>
    <property type="match status" value="1"/>
</dbReference>
<dbReference type="FunFam" id="3.10.120.10:FF:000007">
    <property type="entry name" value="Sulfite oxidase, mitochondrial"/>
    <property type="match status" value="1"/>
</dbReference>
<dbReference type="GO" id="GO:0006790">
    <property type="term" value="P:sulfur compound metabolic process"/>
    <property type="evidence" value="ECO:0007669"/>
    <property type="project" value="UniProtKB-UniPathway"/>
</dbReference>
<feature type="domain" description="Cytochrome b5 heme-binding" evidence="13">
    <location>
        <begin position="135"/>
        <end position="196"/>
    </location>
</feature>
<dbReference type="InterPro" id="IPR005066">
    <property type="entry name" value="MoCF_OxRdtse_dimer"/>
</dbReference>
<dbReference type="SUPFAM" id="SSF81296">
    <property type="entry name" value="E set domains"/>
    <property type="match status" value="1"/>
</dbReference>
<comment type="pathway">
    <text evidence="4">Sulfur metabolism.</text>
</comment>
<evidence type="ECO:0000256" key="1">
    <source>
        <dbReference type="ARBA" id="ARBA00001924"/>
    </source>
</evidence>
<evidence type="ECO:0000256" key="12">
    <source>
        <dbReference type="ARBA" id="ARBA00023128"/>
    </source>
</evidence>
<dbReference type="SMART" id="SM01117">
    <property type="entry name" value="Cyt-b5"/>
    <property type="match status" value="1"/>
</dbReference>
<evidence type="ECO:0000256" key="7">
    <source>
        <dbReference type="ARBA" id="ARBA00022505"/>
    </source>
</evidence>
<evidence type="ECO:0000256" key="2">
    <source>
        <dbReference type="ARBA" id="ARBA00001970"/>
    </source>
</evidence>
<dbReference type="InterPro" id="IPR036400">
    <property type="entry name" value="Cyt_B5-like_heme/steroid_sf"/>
</dbReference>
<dbReference type="GO" id="GO:0020037">
    <property type="term" value="F:heme binding"/>
    <property type="evidence" value="ECO:0007669"/>
    <property type="project" value="TreeGrafter"/>
</dbReference>
<comment type="cofactor">
    <cofactor evidence="1">
        <name>Mo-molybdopterin</name>
        <dbReference type="ChEBI" id="CHEBI:71302"/>
    </cofactor>
</comment>
<keyword evidence="7" id="KW-0500">Molybdenum</keyword>
<dbReference type="InterPro" id="IPR014756">
    <property type="entry name" value="Ig_E-set"/>
</dbReference>
<proteinExistence type="predicted"/>
<dbReference type="InterPro" id="IPR008335">
    <property type="entry name" value="Mopterin_OxRdtase_euk"/>
</dbReference>
<dbReference type="Pfam" id="PF00174">
    <property type="entry name" value="Oxidored_molyb"/>
    <property type="match status" value="1"/>
</dbReference>
<dbReference type="PANTHER" id="PTHR19372">
    <property type="entry name" value="SULFITE REDUCTASE"/>
    <property type="match status" value="1"/>
</dbReference>
<name>A0A7R9E6K7_9NEOP</name>
<dbReference type="InterPro" id="IPR036374">
    <property type="entry name" value="OxRdtase_Mopterin-bd_sf"/>
</dbReference>
<dbReference type="SUPFAM" id="SSF56524">
    <property type="entry name" value="Oxidoreductase molybdopterin-binding domain"/>
    <property type="match status" value="1"/>
</dbReference>
<sequence>MPLPLFRLMPPSTLGSYAMSGCLLTRHNHTPPRPPNRGTVKRSLQVAGLVGALAATWRMYRYLQVQMIKLQSRKKDIQILQFPTDPVRRNEWISYYTFRSMIKEIIDYAFEYTGGVVTASSESSPDSWGQVRPDLPWYTLADISSHSCKENRIWVTFSQGVYDITEFVEQHPGGEKILMAAGGSLEPFWLLYALHSYVSGNLSAEDVSEVMANMEDPYACEPRRHPALKPSSKKPFNAEPPLPVLVDSFITPAELFYVRNHLPVPEVDPATYELEVDGVGSETFIFSLDDIKKFPKHTITATIQCAGNRRGEMSKVKPVKGLNWGAAAIGNATWSGARLRDILLATGLRDNQPGVTHVQFEGLDSDPANVSYGASISVEKAMDPCGDTILAYEMNGNPLLRDHGFPIRVVVPGIVGARSVKWLARIIVSGEESCSHWQQNDYKGFCPSVDWNTVDFTKSPAIQELPVTSAICDPIDGSSVELHDGNLMVKGYAWSGGGQKIVRVDVTADGGDTWHVAELIAQEGNIRPGRHWAWTLWRADIPVLAGSSQVLILLLVFVCENYVEVWAKAIDSSYNTQPESFRNIWNLRGVLSNAYHRVKVNIVQS</sequence>
<evidence type="ECO:0000256" key="11">
    <source>
        <dbReference type="ARBA" id="ARBA00023004"/>
    </source>
</evidence>
<dbReference type="AlphaFoldDB" id="A0A7R9E6K7"/>
<comment type="subcellular location">
    <subcellularLocation>
        <location evidence="3">Mitochondrion intermembrane space</location>
    </subcellularLocation>
</comment>
<organism evidence="14">
    <name type="scientific">Timema monikensis</name>
    <dbReference type="NCBI Taxonomy" id="170555"/>
    <lineage>
        <taxon>Eukaryota</taxon>
        <taxon>Metazoa</taxon>
        <taxon>Ecdysozoa</taxon>
        <taxon>Arthropoda</taxon>
        <taxon>Hexapoda</taxon>
        <taxon>Insecta</taxon>
        <taxon>Pterygota</taxon>
        <taxon>Neoptera</taxon>
        <taxon>Polyneoptera</taxon>
        <taxon>Phasmatodea</taxon>
        <taxon>Timematodea</taxon>
        <taxon>Timematoidea</taxon>
        <taxon>Timematidae</taxon>
        <taxon>Timema</taxon>
    </lineage>
</organism>
<dbReference type="Pfam" id="PF03404">
    <property type="entry name" value="Mo-co_dimer"/>
    <property type="match status" value="1"/>
</dbReference>
<dbReference type="PANTHER" id="PTHR19372:SF7">
    <property type="entry name" value="SULFITE OXIDASE, MITOCHONDRIAL"/>
    <property type="match status" value="1"/>
</dbReference>
<dbReference type="GO" id="GO:0005758">
    <property type="term" value="C:mitochondrial intermembrane space"/>
    <property type="evidence" value="ECO:0007669"/>
    <property type="project" value="UniProtKB-SubCell"/>
</dbReference>
<evidence type="ECO:0000256" key="5">
    <source>
        <dbReference type="ARBA" id="ARBA00004971"/>
    </source>
</evidence>
<keyword evidence="8" id="KW-0349">Heme</keyword>
<dbReference type="PRINTS" id="PR00407">
    <property type="entry name" value="EUMOPTERIN"/>
</dbReference>
<evidence type="ECO:0000256" key="10">
    <source>
        <dbReference type="ARBA" id="ARBA00023002"/>
    </source>
</evidence>
<comment type="cofactor">
    <cofactor evidence="2">
        <name>heme b</name>
        <dbReference type="ChEBI" id="CHEBI:60344"/>
    </cofactor>
</comment>
<dbReference type="InterPro" id="IPR001199">
    <property type="entry name" value="Cyt_B5-like_heme/steroid-bd"/>
</dbReference>
<dbReference type="InterPro" id="IPR000572">
    <property type="entry name" value="OxRdtase_Mopterin-bd_dom"/>
</dbReference>
<dbReference type="EMBL" id="OB793400">
    <property type="protein sequence ID" value="CAD7427197.1"/>
    <property type="molecule type" value="Genomic_DNA"/>
</dbReference>
<protein>
    <recommendedName>
        <fullName evidence="6">sulfite oxidase</fullName>
        <ecNumber evidence="6">1.8.3.1</ecNumber>
    </recommendedName>
</protein>
<keyword evidence="10" id="KW-0560">Oxidoreductase</keyword>
<dbReference type="CDD" id="cd02111">
    <property type="entry name" value="eukary_SO_Moco"/>
    <property type="match status" value="1"/>
</dbReference>
<evidence type="ECO:0000256" key="4">
    <source>
        <dbReference type="ARBA" id="ARBA00004678"/>
    </source>
</evidence>
<dbReference type="Gene3D" id="2.60.40.650">
    <property type="match status" value="1"/>
</dbReference>
<dbReference type="EC" id="1.8.3.1" evidence="6"/>
<evidence type="ECO:0000256" key="3">
    <source>
        <dbReference type="ARBA" id="ARBA00004569"/>
    </source>
</evidence>
<evidence type="ECO:0000313" key="14">
    <source>
        <dbReference type="EMBL" id="CAD7427197.1"/>
    </source>
</evidence>
<comment type="pathway">
    <text evidence="5">Energy metabolism; sulfur metabolism.</text>
</comment>
<keyword evidence="9" id="KW-0479">Metal-binding</keyword>
<dbReference type="GO" id="GO:0008482">
    <property type="term" value="F:sulfite oxidase activity"/>
    <property type="evidence" value="ECO:0007669"/>
    <property type="project" value="UniProtKB-EC"/>
</dbReference>
<reference evidence="14" key="1">
    <citation type="submission" date="2020-11" db="EMBL/GenBank/DDBJ databases">
        <authorList>
            <person name="Tran Van P."/>
        </authorList>
    </citation>
    <scope>NUCLEOTIDE SEQUENCE</scope>
</reference>
<dbReference type="GO" id="GO:0043546">
    <property type="term" value="F:molybdopterin cofactor binding"/>
    <property type="evidence" value="ECO:0007669"/>
    <property type="project" value="TreeGrafter"/>
</dbReference>
<evidence type="ECO:0000256" key="8">
    <source>
        <dbReference type="ARBA" id="ARBA00022617"/>
    </source>
</evidence>